<evidence type="ECO:0000256" key="1">
    <source>
        <dbReference type="ARBA" id="ARBA00006252"/>
    </source>
</evidence>
<proteinExistence type="inferred from homology"/>
<dbReference type="InterPro" id="IPR003680">
    <property type="entry name" value="Flavodoxin_fold"/>
</dbReference>
<feature type="domain" description="Flavodoxin-like fold" evidence="3">
    <location>
        <begin position="3"/>
        <end position="171"/>
    </location>
</feature>
<evidence type="ECO:0000259" key="3">
    <source>
        <dbReference type="Pfam" id="PF02525"/>
    </source>
</evidence>
<dbReference type="PANTHER" id="PTHR10204">
    <property type="entry name" value="NAD P H OXIDOREDUCTASE-RELATED"/>
    <property type="match status" value="1"/>
</dbReference>
<protein>
    <submittedName>
        <fullName evidence="4">NAD(P)H-dependent oxidoreductase</fullName>
    </submittedName>
</protein>
<dbReference type="SUPFAM" id="SSF52218">
    <property type="entry name" value="Flavoproteins"/>
    <property type="match status" value="1"/>
</dbReference>
<gene>
    <name evidence="4" type="ORF">Q0812_04035</name>
</gene>
<dbReference type="Gene3D" id="3.40.50.360">
    <property type="match status" value="1"/>
</dbReference>
<dbReference type="InterPro" id="IPR029039">
    <property type="entry name" value="Flavoprotein-like_sf"/>
</dbReference>
<evidence type="ECO:0000313" key="5">
    <source>
        <dbReference type="Proteomes" id="UP001169063"/>
    </source>
</evidence>
<dbReference type="InterPro" id="IPR051545">
    <property type="entry name" value="NAD(P)H_dehydrogenase_qn"/>
</dbReference>
<dbReference type="RefSeq" id="WP_302109003.1">
    <property type="nucleotide sequence ID" value="NZ_JAUKTR010000001.1"/>
</dbReference>
<sequence length="191" mass="20782">MARILIINGHPDPSAERLVAALAGAYASGAREAGHEVREITLGELDFPVLRSAEAFNDQPPPPVIAAVQRDIKWAQHMVVVFPLWLGGLPAMTKGFFEQAFRPQFTMRWRKNQFPQGLLGGLTCRLVVTMGMPALAFQMLFGAHGVKSFQRSVLGLAGIKTTGRTLIGGAGEGFEAEPWLRRLHALGRAGR</sequence>
<evidence type="ECO:0000256" key="2">
    <source>
        <dbReference type="ARBA" id="ARBA00023002"/>
    </source>
</evidence>
<keyword evidence="2" id="KW-0560">Oxidoreductase</keyword>
<name>A0ABT8SJ39_9CAUL</name>
<comment type="caution">
    <text evidence="4">The sequence shown here is derived from an EMBL/GenBank/DDBJ whole genome shotgun (WGS) entry which is preliminary data.</text>
</comment>
<accession>A0ABT8SJ39</accession>
<comment type="similarity">
    <text evidence="1">Belongs to the NAD(P)H dehydrogenase (quinone) family.</text>
</comment>
<evidence type="ECO:0000313" key="4">
    <source>
        <dbReference type="EMBL" id="MDO1558596.1"/>
    </source>
</evidence>
<reference evidence="4" key="1">
    <citation type="submission" date="2023-07" db="EMBL/GenBank/DDBJ databases">
        <title>Brevundimonas soil sp. nov., isolated from the soil of chemical plant.</title>
        <authorList>
            <person name="Wu N."/>
        </authorList>
    </citation>
    <scope>NUCLEOTIDE SEQUENCE</scope>
    <source>
        <strain evidence="4">XZ-24</strain>
    </source>
</reference>
<dbReference type="Pfam" id="PF02525">
    <property type="entry name" value="Flavodoxin_2"/>
    <property type="match status" value="1"/>
</dbReference>
<dbReference type="Proteomes" id="UP001169063">
    <property type="component" value="Unassembled WGS sequence"/>
</dbReference>
<dbReference type="EMBL" id="JAUKTR010000001">
    <property type="protein sequence ID" value="MDO1558596.1"/>
    <property type="molecule type" value="Genomic_DNA"/>
</dbReference>
<keyword evidence="5" id="KW-1185">Reference proteome</keyword>
<dbReference type="PANTHER" id="PTHR10204:SF34">
    <property type="entry name" value="NAD(P)H DEHYDROGENASE [QUINONE] 1 ISOFORM 1"/>
    <property type="match status" value="1"/>
</dbReference>
<organism evidence="4 5">
    <name type="scientific">Peiella sedimenti</name>
    <dbReference type="NCBI Taxonomy" id="3061083"/>
    <lineage>
        <taxon>Bacteria</taxon>
        <taxon>Pseudomonadati</taxon>
        <taxon>Pseudomonadota</taxon>
        <taxon>Alphaproteobacteria</taxon>
        <taxon>Caulobacterales</taxon>
        <taxon>Caulobacteraceae</taxon>
        <taxon>Peiella</taxon>
    </lineage>
</organism>